<dbReference type="KEGG" id="nou:Natoc_3395"/>
<dbReference type="eggNOG" id="arCOG10187">
    <property type="taxonomic scope" value="Archaea"/>
</dbReference>
<evidence type="ECO:0000256" key="1">
    <source>
        <dbReference type="SAM" id="MobiDB-lite"/>
    </source>
</evidence>
<dbReference type="HOGENOM" id="CLU_887414_0_0_2"/>
<dbReference type="SUPFAM" id="SSF51126">
    <property type="entry name" value="Pectin lyase-like"/>
    <property type="match status" value="1"/>
</dbReference>
<feature type="region of interest" description="Disordered" evidence="1">
    <location>
        <begin position="1"/>
        <end position="32"/>
    </location>
</feature>
<evidence type="ECO:0000313" key="2">
    <source>
        <dbReference type="EMBL" id="AGB39127.1"/>
    </source>
</evidence>
<name>L0K1D8_9EURY</name>
<evidence type="ECO:0000313" key="3">
    <source>
        <dbReference type="Proteomes" id="UP000010878"/>
    </source>
</evidence>
<evidence type="ECO:0008006" key="4">
    <source>
        <dbReference type="Google" id="ProtNLM"/>
    </source>
</evidence>
<dbReference type="Proteomes" id="UP000010878">
    <property type="component" value="Chromosome"/>
</dbReference>
<proteinExistence type="predicted"/>
<sequence length="322" mass="33166">MGRKDRLRNCMAQNPRTADASNTTNTGSKKSLTRRNYVQSLAAVATAAVSVGATGTAAADEEYEVIEADGQTVTISDGETWENKLIDMTTGGDIIINAEGTDWTIRNVGFHGENTSGAGSATFGVADTGGGTSTVENVYLGDGSDGRNGSGTGHGQTAFWVNPDHSGHIDFQNLNIQGFADNAIYASAPGNGGGGTVHIDSCFAANCYVSHFRIATEGSRVTNSSVLVDQDGFEGRGIWAWAPGTVEVEGCQIEMNGANTAIDAGANGNGTDVVVSNTDYDEGAGVAEHDGSTVQLEDDVGTDPEAFVPEGVPRSAEEAAGE</sequence>
<feature type="compositionally biased region" description="Polar residues" evidence="1">
    <location>
        <begin position="11"/>
        <end position="32"/>
    </location>
</feature>
<accession>L0K1D8</accession>
<dbReference type="EMBL" id="CP003929">
    <property type="protein sequence ID" value="AGB39127.1"/>
    <property type="molecule type" value="Genomic_DNA"/>
</dbReference>
<reference evidence="2 3" key="1">
    <citation type="submission" date="2012-11" db="EMBL/GenBank/DDBJ databases">
        <title>FINISHED of Natronococcus occultus SP4, DSM 3396.</title>
        <authorList>
            <consortium name="DOE Joint Genome Institute"/>
            <person name="Eisen J."/>
            <person name="Huntemann M."/>
            <person name="Wei C.-L."/>
            <person name="Han J."/>
            <person name="Detter J.C."/>
            <person name="Han C."/>
            <person name="Tapia R."/>
            <person name="Chen A."/>
            <person name="Kyrpides N."/>
            <person name="Mavromatis K."/>
            <person name="Markowitz V."/>
            <person name="Szeto E."/>
            <person name="Ivanova N."/>
            <person name="Mikhailova N."/>
            <person name="Ovchinnikova G."/>
            <person name="Pagani I."/>
            <person name="Pati A."/>
            <person name="Goodwin L."/>
            <person name="Nordberg H.P."/>
            <person name="Cantor M.N."/>
            <person name="Hua S.X."/>
            <person name="Woyke T."/>
            <person name="Eisen J."/>
            <person name="Klenk H.-P."/>
            <person name="Klenk H.-P."/>
        </authorList>
    </citation>
    <scope>NUCLEOTIDE SEQUENCE [LARGE SCALE GENOMIC DNA]</scope>
    <source>
        <strain evidence="2 3">SP4</strain>
    </source>
</reference>
<feature type="region of interest" description="Disordered" evidence="1">
    <location>
        <begin position="289"/>
        <end position="322"/>
    </location>
</feature>
<organism evidence="2 3">
    <name type="scientific">Natronococcus occultus SP4</name>
    <dbReference type="NCBI Taxonomy" id="694430"/>
    <lineage>
        <taxon>Archaea</taxon>
        <taxon>Methanobacteriati</taxon>
        <taxon>Methanobacteriota</taxon>
        <taxon>Stenosarchaea group</taxon>
        <taxon>Halobacteria</taxon>
        <taxon>Halobacteriales</taxon>
        <taxon>Natrialbaceae</taxon>
        <taxon>Natronococcus</taxon>
    </lineage>
</organism>
<dbReference type="AlphaFoldDB" id="L0K1D8"/>
<keyword evidence="3" id="KW-1185">Reference proteome</keyword>
<dbReference type="InterPro" id="IPR011050">
    <property type="entry name" value="Pectin_lyase_fold/virulence"/>
</dbReference>
<protein>
    <recommendedName>
        <fullName evidence="4">Right handed beta helix domain-containing protein</fullName>
    </recommendedName>
</protein>
<gene>
    <name evidence="2" type="ORF">Natoc_3395</name>
</gene>